<protein>
    <submittedName>
        <fullName evidence="1">Uncharacterized protein</fullName>
    </submittedName>
</protein>
<organism evidence="1 2">
    <name type="scientific">Caballeronia udeis</name>
    <dbReference type="NCBI Taxonomy" id="1232866"/>
    <lineage>
        <taxon>Bacteria</taxon>
        <taxon>Pseudomonadati</taxon>
        <taxon>Pseudomonadota</taxon>
        <taxon>Betaproteobacteria</taxon>
        <taxon>Burkholderiales</taxon>
        <taxon>Burkholderiaceae</taxon>
        <taxon>Caballeronia</taxon>
    </lineage>
</organism>
<evidence type="ECO:0000313" key="2">
    <source>
        <dbReference type="Proteomes" id="UP000054683"/>
    </source>
</evidence>
<accession>A0A158F6W3</accession>
<dbReference type="Proteomes" id="UP000054683">
    <property type="component" value="Unassembled WGS sequence"/>
</dbReference>
<name>A0A158F6W3_9BURK</name>
<sequence length="293" mass="31535">MNELLLWMSARRAGSAQAFSSKVTELGTARSGGSLRRRVEWNLAKLGHAEFAPAIGPEAWRVAPPVLAAGDYFAASFRAVLCGARTPRLMARLSSAAGPERVLTRSQEGGPDIVEVSAATAIELEAIATAAGVAVQWNAPLALLSCAIAPRSAKLLPSTIPVGGWAVLRFSKSRQEWIPSTPQTASEARSGLFRFSSDYETAYVVIKDGQPLACDPAVGKYRILRPRNRVIHYSAENKIFSIKATCRPPMLIERALVVCSGELPESRSGCIDYHRVEHSVARAVAVTLGQRIT</sequence>
<proteinExistence type="predicted"/>
<dbReference type="EMBL" id="FCOK02000003">
    <property type="protein sequence ID" value="SAL15612.1"/>
    <property type="molecule type" value="Genomic_DNA"/>
</dbReference>
<evidence type="ECO:0000313" key="1">
    <source>
        <dbReference type="EMBL" id="SAL15612.1"/>
    </source>
</evidence>
<gene>
    <name evidence="1" type="ORF">AWB69_00747</name>
</gene>
<dbReference type="AlphaFoldDB" id="A0A158F6W3"/>
<reference evidence="1 2" key="1">
    <citation type="submission" date="2016-01" db="EMBL/GenBank/DDBJ databases">
        <authorList>
            <person name="Oliw E.H."/>
        </authorList>
    </citation>
    <scope>NUCLEOTIDE SEQUENCE [LARGE SCALE GENOMIC DNA]</scope>
    <source>
        <strain evidence="1">LMG 27134</strain>
    </source>
</reference>